<protein>
    <recommendedName>
        <fullName evidence="2">X-Tfes XVIPCD domain-containing protein</fullName>
    </recommendedName>
</protein>
<dbReference type="EMBL" id="MIGX01000258">
    <property type="protein sequence ID" value="PPT73460.1"/>
    <property type="molecule type" value="Genomic_DNA"/>
</dbReference>
<proteinExistence type="predicted"/>
<dbReference type="Pfam" id="PF20410">
    <property type="entry name" value="X-Tfes_XVIPCD"/>
    <property type="match status" value="1"/>
</dbReference>
<feature type="compositionally biased region" description="Basic and acidic residues" evidence="1">
    <location>
        <begin position="379"/>
        <end position="388"/>
    </location>
</feature>
<dbReference type="RefSeq" id="WP_211288371.1">
    <property type="nucleotide sequence ID" value="NZ_MIGX01000258.1"/>
</dbReference>
<evidence type="ECO:0000313" key="3">
    <source>
        <dbReference type="EMBL" id="PPT73460.1"/>
    </source>
</evidence>
<sequence length="406" mass="43976">QDPEAQIRIAEVGYSRGAVLAPGFARLVDRYGIADPEDLSFGRDAHGHLTVESPRPPLVPPGQVAQAMGLFDPVGTNLPKDYDARLPPSVISAFALLAADERRKAFPHQTIVAPALSADARMLNVPVPGGHSNVGGGNREGGLEALAFNQMADYLNALRDKPLIEHRVLPDDPAQYTVHQARGATALPGLDQDGQRDLRQELANCKIVDPCRSAEPMDQTLAARFEYRSVQPTAHLPTLPPHAALAAEPPPPRGIAPDDPAHPDHALLEQIRRGVRELDARHGRSYDEISERLSRSLLAASKDNRELYPGREHSLSANALERADRVLLGKDGRLAIVVDGDPSDPAHKRAAVAVEQALRTPLEQSDAKLEAANQIIAQERRQAREQARQQEPAQSMHAQATSATGR</sequence>
<feature type="domain" description="X-Tfes XVIPCD" evidence="2">
    <location>
        <begin position="258"/>
        <end position="370"/>
    </location>
</feature>
<name>A0A2S6YZ62_9XANT</name>
<reference evidence="3 4" key="1">
    <citation type="submission" date="2016-08" db="EMBL/GenBank/DDBJ databases">
        <title>Evolution of the type three secretion system and type three effector repertoires in Xanthomonas.</title>
        <authorList>
            <person name="Merda D."/>
            <person name="Briand M."/>
            <person name="Bosis E."/>
            <person name="Rousseau C."/>
            <person name="Portier P."/>
            <person name="Jacques M.-A."/>
            <person name="Fischer-Le Saux M."/>
        </authorList>
    </citation>
    <scope>NUCLEOTIDE SEQUENCE [LARGE SCALE GENOMIC DNA]</scope>
    <source>
        <strain evidence="3 4">CFBP 4691</strain>
    </source>
</reference>
<dbReference type="InterPro" id="IPR046519">
    <property type="entry name" value="X-Tfes_XVIPCD"/>
</dbReference>
<comment type="caution">
    <text evidence="3">The sequence shown here is derived from an EMBL/GenBank/DDBJ whole genome shotgun (WGS) entry which is preliminary data.</text>
</comment>
<dbReference type="AlphaFoldDB" id="A0A2S6YZ62"/>
<feature type="region of interest" description="Disordered" evidence="1">
    <location>
        <begin position="379"/>
        <end position="406"/>
    </location>
</feature>
<keyword evidence="4" id="KW-1185">Reference proteome</keyword>
<evidence type="ECO:0000256" key="1">
    <source>
        <dbReference type="SAM" id="MobiDB-lite"/>
    </source>
</evidence>
<feature type="non-terminal residue" evidence="3">
    <location>
        <position position="1"/>
    </location>
</feature>
<feature type="compositionally biased region" description="Polar residues" evidence="1">
    <location>
        <begin position="396"/>
        <end position="406"/>
    </location>
</feature>
<accession>A0A2S6YZ62</accession>
<organism evidence="3 4">
    <name type="scientific">Xanthomonas theicola</name>
    <dbReference type="NCBI Taxonomy" id="56464"/>
    <lineage>
        <taxon>Bacteria</taxon>
        <taxon>Pseudomonadati</taxon>
        <taxon>Pseudomonadota</taxon>
        <taxon>Gammaproteobacteria</taxon>
        <taxon>Lysobacterales</taxon>
        <taxon>Lysobacteraceae</taxon>
        <taxon>Xanthomonas</taxon>
    </lineage>
</organism>
<evidence type="ECO:0000313" key="4">
    <source>
        <dbReference type="Proteomes" id="UP000239898"/>
    </source>
</evidence>
<evidence type="ECO:0000259" key="2">
    <source>
        <dbReference type="Pfam" id="PF20410"/>
    </source>
</evidence>
<dbReference type="Proteomes" id="UP000239898">
    <property type="component" value="Unassembled WGS sequence"/>
</dbReference>
<gene>
    <name evidence="3" type="ORF">XthCFBP4691_20210</name>
</gene>